<dbReference type="InterPro" id="IPR050795">
    <property type="entry name" value="Asn_Synthetase"/>
</dbReference>
<dbReference type="GO" id="GO:0006529">
    <property type="term" value="P:asparagine biosynthetic process"/>
    <property type="evidence" value="ECO:0007669"/>
    <property type="project" value="UniProtKB-KW"/>
</dbReference>
<dbReference type="PANTHER" id="PTHR11772">
    <property type="entry name" value="ASPARAGINE SYNTHETASE"/>
    <property type="match status" value="1"/>
</dbReference>
<dbReference type="GO" id="GO:0005524">
    <property type="term" value="F:ATP binding"/>
    <property type="evidence" value="ECO:0007669"/>
    <property type="project" value="UniProtKB-KW"/>
</dbReference>
<reference evidence="6 7" key="1">
    <citation type="submission" date="2013-12" db="EMBL/GenBank/DDBJ databases">
        <title>Comparative genomics of Petrotoga isolates.</title>
        <authorList>
            <person name="Nesbo C.L."/>
            <person name="Charchuk R."/>
            <person name="Chow K."/>
        </authorList>
    </citation>
    <scope>NUCLEOTIDE SEQUENCE [LARGE SCALE GENOMIC DNA]</scope>
    <source>
        <strain evidence="6 7">DSM 10691</strain>
    </source>
</reference>
<dbReference type="SUPFAM" id="SSF56235">
    <property type="entry name" value="N-terminal nucleophile aminohydrolases (Ntn hydrolases)"/>
    <property type="match status" value="1"/>
</dbReference>
<dbReference type="OrthoDB" id="9763290at2"/>
<proteinExistence type="predicted"/>
<evidence type="ECO:0000256" key="2">
    <source>
        <dbReference type="ARBA" id="ARBA00022741"/>
    </source>
</evidence>
<protein>
    <recommendedName>
        <fullName evidence="5">Glutamine amidotransferase type-2 domain-containing protein</fullName>
    </recommendedName>
</protein>
<dbReference type="InterPro" id="IPR017932">
    <property type="entry name" value="GATase_2_dom"/>
</dbReference>
<evidence type="ECO:0000313" key="6">
    <source>
        <dbReference type="EMBL" id="PNS02193.1"/>
    </source>
</evidence>
<dbReference type="Pfam" id="PF00733">
    <property type="entry name" value="Asn_synthase"/>
    <property type="match status" value="2"/>
</dbReference>
<keyword evidence="3" id="KW-0067">ATP-binding</keyword>
<sequence length="485" mass="55267">MAGIAGTTAKDNKIVNKILNRIQHRGPKSTWVEEGEKATIGCCLLPSEETAKERVFTKEGNGISVLDGHLYHEDNLHLEAAFLILENYRKFGKKFASYLDGDFAFAIDDRNDLILGRDYIGSHPLYYGFNNNELYFSSEAKGLVGIVKEIEELEPGHLFSLKDGVLPYSTFFESVPSFKTPQDAAKILKELLEKAVKRNMSDGCVDGALLSGGLDSSIIAYTASKYQNPIKTFTIGVSQNGDLPRATEMAEFIGSSHYWKIFDKQKIENILPKAIYHLESFEESCVHGAVAHYLTAKFAREKGANCLLCGEGADELLGGYHELKQAESNQEMDNFFDDLMSNAYRTGLQRLDRSFSAHGIEYRAPFLDRRVVNFCNQIPNEWKIYGPEKIEKWILRKAYEHDLPNNIVNRRKEPFANGSGVSDIIKDISQQKSSEFERETSSFQNLDVDWEFKSPAEFYYYRLFKKFFPDKSYERLVTRWNPLLN</sequence>
<dbReference type="InterPro" id="IPR014729">
    <property type="entry name" value="Rossmann-like_a/b/a_fold"/>
</dbReference>
<feature type="site" description="Important for beta-aspartyl-AMP intermediate formation" evidence="4">
    <location>
        <position position="311"/>
    </location>
</feature>
<dbReference type="PROSITE" id="PS51278">
    <property type="entry name" value="GATASE_TYPE_2"/>
    <property type="match status" value="1"/>
</dbReference>
<evidence type="ECO:0000256" key="1">
    <source>
        <dbReference type="ARBA" id="ARBA00022598"/>
    </source>
</evidence>
<dbReference type="RefSeq" id="WP_103078128.1">
    <property type="nucleotide sequence ID" value="NZ_AZRM01000007.1"/>
</dbReference>
<dbReference type="GO" id="GO:0005829">
    <property type="term" value="C:cytosol"/>
    <property type="evidence" value="ECO:0007669"/>
    <property type="project" value="TreeGrafter"/>
</dbReference>
<gene>
    <name evidence="6" type="ORF">X928_01185</name>
</gene>
<feature type="domain" description="Glutamine amidotransferase type-2" evidence="5">
    <location>
        <begin position="2"/>
        <end position="164"/>
    </location>
</feature>
<dbReference type="PANTHER" id="PTHR11772:SF2">
    <property type="entry name" value="ASPARAGINE SYNTHETASE [GLUTAMINE-HYDROLYZING]"/>
    <property type="match status" value="1"/>
</dbReference>
<accession>A0A2K1PHC9</accession>
<evidence type="ECO:0000256" key="4">
    <source>
        <dbReference type="PIRSR" id="PIRSR001589-3"/>
    </source>
</evidence>
<keyword evidence="2" id="KW-0547">Nucleotide-binding</keyword>
<name>A0A2K1PHC9_9BACT</name>
<dbReference type="Pfam" id="PF13537">
    <property type="entry name" value="GATase_7"/>
    <property type="match status" value="1"/>
</dbReference>
<keyword evidence="1" id="KW-0436">Ligase</keyword>
<dbReference type="SUPFAM" id="SSF52402">
    <property type="entry name" value="Adenine nucleotide alpha hydrolases-like"/>
    <property type="match status" value="1"/>
</dbReference>
<organism evidence="6 7">
    <name type="scientific">Petrotoga miotherma DSM 10691</name>
    <dbReference type="NCBI Taxonomy" id="1434326"/>
    <lineage>
        <taxon>Bacteria</taxon>
        <taxon>Thermotogati</taxon>
        <taxon>Thermotogota</taxon>
        <taxon>Thermotogae</taxon>
        <taxon>Petrotogales</taxon>
        <taxon>Petrotogaceae</taxon>
        <taxon>Petrotoga</taxon>
    </lineage>
</organism>
<dbReference type="GO" id="GO:0004066">
    <property type="term" value="F:asparagine synthase (glutamine-hydrolyzing) activity"/>
    <property type="evidence" value="ECO:0007669"/>
    <property type="project" value="UniProtKB-EC"/>
</dbReference>
<comment type="caution">
    <text evidence="6">The sequence shown here is derived from an EMBL/GenBank/DDBJ whole genome shotgun (WGS) entry which is preliminary data.</text>
</comment>
<evidence type="ECO:0000256" key="3">
    <source>
        <dbReference type="ARBA" id="ARBA00022840"/>
    </source>
</evidence>
<dbReference type="Gene3D" id="3.40.50.620">
    <property type="entry name" value="HUPs"/>
    <property type="match status" value="1"/>
</dbReference>
<dbReference type="Gene3D" id="3.60.20.10">
    <property type="entry name" value="Glutamine Phosphoribosylpyrophosphate, subunit 1, domain 1"/>
    <property type="match status" value="1"/>
</dbReference>
<dbReference type="InterPro" id="IPR001962">
    <property type="entry name" value="Asn_synthase"/>
</dbReference>
<evidence type="ECO:0000259" key="5">
    <source>
        <dbReference type="PROSITE" id="PS51278"/>
    </source>
</evidence>
<dbReference type="EMBL" id="AZRM01000007">
    <property type="protein sequence ID" value="PNS02193.1"/>
    <property type="molecule type" value="Genomic_DNA"/>
</dbReference>
<evidence type="ECO:0000313" key="7">
    <source>
        <dbReference type="Proteomes" id="UP000236199"/>
    </source>
</evidence>
<keyword evidence="7" id="KW-1185">Reference proteome</keyword>
<dbReference type="CDD" id="cd01991">
    <property type="entry name" value="Asn_synthase_B_C"/>
    <property type="match status" value="1"/>
</dbReference>
<dbReference type="Proteomes" id="UP000236199">
    <property type="component" value="Unassembled WGS sequence"/>
</dbReference>
<dbReference type="AlphaFoldDB" id="A0A2K1PHC9"/>
<dbReference type="InterPro" id="IPR029055">
    <property type="entry name" value="Ntn_hydrolases_N"/>
</dbReference>